<evidence type="ECO:0000256" key="2">
    <source>
        <dbReference type="ARBA" id="ARBA00023125"/>
    </source>
</evidence>
<evidence type="ECO:0000256" key="3">
    <source>
        <dbReference type="ARBA" id="ARBA00023163"/>
    </source>
</evidence>
<accession>A0ABS2L2D1</accession>
<dbReference type="Pfam" id="PF01614">
    <property type="entry name" value="IclR_C"/>
    <property type="match status" value="1"/>
</dbReference>
<organism evidence="6 7">
    <name type="scientific">Subtercola frigoramans</name>
    <dbReference type="NCBI Taxonomy" id="120298"/>
    <lineage>
        <taxon>Bacteria</taxon>
        <taxon>Bacillati</taxon>
        <taxon>Actinomycetota</taxon>
        <taxon>Actinomycetes</taxon>
        <taxon>Micrococcales</taxon>
        <taxon>Microbacteriaceae</taxon>
        <taxon>Subtercola</taxon>
    </lineage>
</organism>
<dbReference type="Proteomes" id="UP000776164">
    <property type="component" value="Unassembled WGS sequence"/>
</dbReference>
<dbReference type="GO" id="GO:0003677">
    <property type="term" value="F:DNA binding"/>
    <property type="evidence" value="ECO:0007669"/>
    <property type="project" value="UniProtKB-KW"/>
</dbReference>
<keyword evidence="1" id="KW-0805">Transcription regulation</keyword>
<dbReference type="InterPro" id="IPR005471">
    <property type="entry name" value="Tscrpt_reg_IclR_N"/>
</dbReference>
<dbReference type="SMART" id="SM00346">
    <property type="entry name" value="HTH_ICLR"/>
    <property type="match status" value="1"/>
</dbReference>
<proteinExistence type="predicted"/>
<evidence type="ECO:0000313" key="6">
    <source>
        <dbReference type="EMBL" id="MBM7471239.1"/>
    </source>
</evidence>
<dbReference type="PANTHER" id="PTHR30136:SF39">
    <property type="entry name" value="TRANSCRIPTIONAL REGULATORY PROTEIN"/>
    <property type="match status" value="1"/>
</dbReference>
<dbReference type="SUPFAM" id="SSF55781">
    <property type="entry name" value="GAF domain-like"/>
    <property type="match status" value="1"/>
</dbReference>
<dbReference type="InterPro" id="IPR029016">
    <property type="entry name" value="GAF-like_dom_sf"/>
</dbReference>
<evidence type="ECO:0000313" key="7">
    <source>
        <dbReference type="Proteomes" id="UP000776164"/>
    </source>
</evidence>
<evidence type="ECO:0000259" key="5">
    <source>
        <dbReference type="PROSITE" id="PS51078"/>
    </source>
</evidence>
<comment type="caution">
    <text evidence="6">The sequence shown here is derived from an EMBL/GenBank/DDBJ whole genome shotgun (WGS) entry which is preliminary data.</text>
</comment>
<dbReference type="Gene3D" id="1.10.10.10">
    <property type="entry name" value="Winged helix-like DNA-binding domain superfamily/Winged helix DNA-binding domain"/>
    <property type="match status" value="1"/>
</dbReference>
<dbReference type="InterPro" id="IPR050707">
    <property type="entry name" value="HTH_MetabolicPath_Reg"/>
</dbReference>
<dbReference type="PROSITE" id="PS51078">
    <property type="entry name" value="ICLR_ED"/>
    <property type="match status" value="1"/>
</dbReference>
<feature type="domain" description="HTH iclR-type" evidence="4">
    <location>
        <begin position="8"/>
        <end position="71"/>
    </location>
</feature>
<keyword evidence="2 6" id="KW-0238">DNA-binding</keyword>
<evidence type="ECO:0000259" key="4">
    <source>
        <dbReference type="PROSITE" id="PS51077"/>
    </source>
</evidence>
<dbReference type="EMBL" id="JAFBBU010000001">
    <property type="protein sequence ID" value="MBM7471239.1"/>
    <property type="molecule type" value="Genomic_DNA"/>
</dbReference>
<reference evidence="6 7" key="1">
    <citation type="submission" date="2021-01" db="EMBL/GenBank/DDBJ databases">
        <title>Sequencing the genomes of 1000 actinobacteria strains.</title>
        <authorList>
            <person name="Klenk H.-P."/>
        </authorList>
    </citation>
    <scope>NUCLEOTIDE SEQUENCE [LARGE SCALE GENOMIC DNA]</scope>
    <source>
        <strain evidence="6 7">DSM 13057</strain>
    </source>
</reference>
<dbReference type="Pfam" id="PF09339">
    <property type="entry name" value="HTH_IclR"/>
    <property type="match status" value="1"/>
</dbReference>
<keyword evidence="3" id="KW-0804">Transcription</keyword>
<dbReference type="SUPFAM" id="SSF46785">
    <property type="entry name" value="Winged helix' DNA-binding domain"/>
    <property type="match status" value="1"/>
</dbReference>
<dbReference type="Gene3D" id="3.30.450.40">
    <property type="match status" value="1"/>
</dbReference>
<feature type="domain" description="IclR-ED" evidence="5">
    <location>
        <begin position="72"/>
        <end position="255"/>
    </location>
</feature>
<dbReference type="InterPro" id="IPR014757">
    <property type="entry name" value="Tscrpt_reg_IclR_C"/>
</dbReference>
<dbReference type="PROSITE" id="PS51077">
    <property type="entry name" value="HTH_ICLR"/>
    <property type="match status" value="1"/>
</dbReference>
<dbReference type="InterPro" id="IPR036388">
    <property type="entry name" value="WH-like_DNA-bd_sf"/>
</dbReference>
<protein>
    <submittedName>
        <fullName evidence="6">DNA-binding IclR family transcriptional regulator</fullName>
    </submittedName>
</protein>
<evidence type="ECO:0000256" key="1">
    <source>
        <dbReference type="ARBA" id="ARBA00023015"/>
    </source>
</evidence>
<sequence length="259" mass="28077">MTEVIRGGQVVSRVGSVLRALSTSPTHGLTTAEIAGATGLSRPTVHRLLAALLAEGFVDREASDARWHVGPELYLLGTLAADRYDVTELARESVRALAELTGESAFFSARRGDETICLMREDGSFPIRSFVLYEGVRFPLGVASAGLAVLAYLPEDEMMRYTADDRLVERFGPRHSGASIRNRIAVTRNTGYALNPGLILEGSWGMGATVFDAAGRPAYALSLTGVESRFRPERHQELGALLLQHAHLVTQRLKSATRA</sequence>
<name>A0ABS2L2D1_9MICO</name>
<keyword evidence="7" id="KW-1185">Reference proteome</keyword>
<dbReference type="PANTHER" id="PTHR30136">
    <property type="entry name" value="HELIX-TURN-HELIX TRANSCRIPTIONAL REGULATOR, ICLR FAMILY"/>
    <property type="match status" value="1"/>
</dbReference>
<gene>
    <name evidence="6" type="ORF">JOE66_000873</name>
</gene>
<dbReference type="RefSeq" id="WP_307827047.1">
    <property type="nucleotide sequence ID" value="NZ_BAAAHT010000013.1"/>
</dbReference>
<dbReference type="InterPro" id="IPR036390">
    <property type="entry name" value="WH_DNA-bd_sf"/>
</dbReference>